<reference evidence="3 4" key="1">
    <citation type="journal article" date="2013" name="ISME J.">
        <title>By their genes ye shall know them: genomic signatures of predatory bacteria.</title>
        <authorList>
            <person name="Pasternak Z."/>
            <person name="Pietrokovski S."/>
            <person name="Rotem O."/>
            <person name="Gophna U."/>
            <person name="Lurie-Weinberger M.N."/>
            <person name="Jurkevitch E."/>
        </authorList>
    </citation>
    <scope>NUCLEOTIDE SEQUENCE [LARGE SCALE GENOMIC DNA]</scope>
    <source>
        <strain evidence="3 4">JSS</strain>
    </source>
</reference>
<protein>
    <recommendedName>
        <fullName evidence="5">GntR family transcriptional regulator</fullName>
    </recommendedName>
</protein>
<dbReference type="eggNOG" id="COG2996">
    <property type="taxonomic scope" value="Bacteria"/>
</dbReference>
<dbReference type="InterPro" id="IPR036388">
    <property type="entry name" value="WH-like_DNA-bd_sf"/>
</dbReference>
<dbReference type="HOGENOM" id="CLU_064885_2_0_7"/>
<evidence type="ECO:0000259" key="2">
    <source>
        <dbReference type="Pfam" id="PF17783"/>
    </source>
</evidence>
<name>M4VS19_9BACT</name>
<feature type="domain" description="Conserved virulence factor B-like winged helix" evidence="2">
    <location>
        <begin position="165"/>
        <end position="221"/>
    </location>
</feature>
<evidence type="ECO:0000313" key="4">
    <source>
        <dbReference type="Proteomes" id="UP000012040"/>
    </source>
</evidence>
<dbReference type="OrthoDB" id="5290193at2"/>
<dbReference type="PATRIC" id="fig|1184267.3.peg.1774"/>
<dbReference type="InterPro" id="IPR039566">
    <property type="entry name" value="CvfB_S1_st"/>
</dbReference>
<dbReference type="PANTHER" id="PTHR37296">
    <property type="entry name" value="CONSERVED VIRULENCE FACTOR B"/>
    <property type="match status" value="1"/>
</dbReference>
<dbReference type="Gene3D" id="1.10.10.10">
    <property type="entry name" value="Winged helix-like DNA-binding domain superfamily/Winged helix DNA-binding domain"/>
    <property type="match status" value="1"/>
</dbReference>
<dbReference type="Pfam" id="PF17783">
    <property type="entry name" value="WHD_CvfB"/>
    <property type="match status" value="1"/>
</dbReference>
<dbReference type="KEGG" id="bex:A11Q_1753"/>
<organism evidence="3 4">
    <name type="scientific">Pseudobdellovibrio exovorus JSS</name>
    <dbReference type="NCBI Taxonomy" id="1184267"/>
    <lineage>
        <taxon>Bacteria</taxon>
        <taxon>Pseudomonadati</taxon>
        <taxon>Bdellovibrionota</taxon>
        <taxon>Bdellovibrionia</taxon>
        <taxon>Bdellovibrionales</taxon>
        <taxon>Pseudobdellovibrionaceae</taxon>
        <taxon>Pseudobdellovibrio</taxon>
    </lineage>
</organism>
<gene>
    <name evidence="3" type="ORF">A11Q_1753</name>
</gene>
<dbReference type="Pfam" id="PF13509">
    <property type="entry name" value="S1_2"/>
    <property type="match status" value="1"/>
</dbReference>
<feature type="domain" description="Conserved virulence factor B first S1" evidence="1">
    <location>
        <begin position="10"/>
        <end position="75"/>
    </location>
</feature>
<proteinExistence type="predicted"/>
<keyword evidence="4" id="KW-1185">Reference proteome</keyword>
<dbReference type="STRING" id="1184267.A11Q_1753"/>
<dbReference type="AlphaFoldDB" id="M4VS19"/>
<sequence length="224" mass="25525">MSSTGLFAILRVVSLENIGAFLNGDAWRSYSSAHSQPEDKDLFLPFAEQTQRLQIGQEVLVYIYSDNQGRPTASMRIEKFTAQDGTQVYKVEQKVDLIVFAETDLGYKALINNTHFGLLYKNEVFRPLHYLDEISGFIRKVREDGKIDLILQAAGNKGAEELGLMIIQTLEDNNGFLPLTEKTPPEEIYRLFGVSKKKYKMALGFIYKKRLVRIEDDGLHLINK</sequence>
<evidence type="ECO:0000313" key="3">
    <source>
        <dbReference type="EMBL" id="AGH95969.1"/>
    </source>
</evidence>
<dbReference type="RefSeq" id="WP_015470459.1">
    <property type="nucleotide sequence ID" value="NC_020813.1"/>
</dbReference>
<dbReference type="InterPro" id="IPR040764">
    <property type="entry name" value="CvfB_WH"/>
</dbReference>
<evidence type="ECO:0008006" key="5">
    <source>
        <dbReference type="Google" id="ProtNLM"/>
    </source>
</evidence>
<dbReference type="Proteomes" id="UP000012040">
    <property type="component" value="Chromosome"/>
</dbReference>
<dbReference type="EMBL" id="CP003537">
    <property type="protein sequence ID" value="AGH95969.1"/>
    <property type="molecule type" value="Genomic_DNA"/>
</dbReference>
<dbReference type="InterPro" id="IPR014464">
    <property type="entry name" value="CvfB_fam"/>
</dbReference>
<accession>M4VS19</accession>
<dbReference type="PANTHER" id="PTHR37296:SF1">
    <property type="entry name" value="CONSERVED VIRULENCE FACTOR B"/>
    <property type="match status" value="1"/>
</dbReference>
<evidence type="ECO:0000259" key="1">
    <source>
        <dbReference type="Pfam" id="PF13509"/>
    </source>
</evidence>